<comment type="function">
    <text evidence="6">Putative transcription activator involved in regulating light control of development.</text>
</comment>
<dbReference type="InterPro" id="IPR004330">
    <property type="entry name" value="FAR1_DNA_bnd_dom"/>
</dbReference>
<comment type="caution">
    <text evidence="8">The sequence shown here is derived from an EMBL/GenBank/DDBJ whole genome shotgun (WGS) entry which is preliminary data.</text>
</comment>
<dbReference type="PANTHER" id="PTHR31669:SF10">
    <property type="entry name" value="PROTEIN FAR1-RELATED SEQUENCE 6"/>
    <property type="match status" value="1"/>
</dbReference>
<dbReference type="GO" id="GO:0006355">
    <property type="term" value="P:regulation of DNA-templated transcription"/>
    <property type="evidence" value="ECO:0007669"/>
    <property type="project" value="UniProtKB-UniRule"/>
</dbReference>
<evidence type="ECO:0000256" key="6">
    <source>
        <dbReference type="RuleBase" id="RU367018"/>
    </source>
</evidence>
<dbReference type="SMART" id="SM00575">
    <property type="entry name" value="ZnF_PMZ"/>
    <property type="match status" value="1"/>
</dbReference>
<dbReference type="EMBL" id="SDMP01000004">
    <property type="protein sequence ID" value="RYR63156.1"/>
    <property type="molecule type" value="Genomic_DNA"/>
</dbReference>
<proteinExistence type="inferred from homology"/>
<dbReference type="InterPro" id="IPR031052">
    <property type="entry name" value="FHY3/FAR1"/>
</dbReference>
<accession>A0A445DJ66</accession>
<comment type="similarity">
    <text evidence="1 6">Belongs to the FHY3/FAR1 family.</text>
</comment>
<keyword evidence="3 5" id="KW-0863">Zinc-finger</keyword>
<dbReference type="PANTHER" id="PTHR31669">
    <property type="entry name" value="PROTEIN FAR1-RELATED SEQUENCE 10-RELATED"/>
    <property type="match status" value="1"/>
</dbReference>
<evidence type="ECO:0000259" key="7">
    <source>
        <dbReference type="PROSITE" id="PS50966"/>
    </source>
</evidence>
<dbReference type="Proteomes" id="UP000289738">
    <property type="component" value="Chromosome A04"/>
</dbReference>
<dbReference type="PROSITE" id="PS50966">
    <property type="entry name" value="ZF_SWIM"/>
    <property type="match status" value="1"/>
</dbReference>
<dbReference type="GO" id="GO:0005634">
    <property type="term" value="C:nucleus"/>
    <property type="evidence" value="ECO:0007669"/>
    <property type="project" value="UniProtKB-SubCell"/>
</dbReference>
<reference evidence="8 9" key="1">
    <citation type="submission" date="2019-01" db="EMBL/GenBank/DDBJ databases">
        <title>Sequencing of cultivated peanut Arachis hypogaea provides insights into genome evolution and oil improvement.</title>
        <authorList>
            <person name="Chen X."/>
        </authorList>
    </citation>
    <scope>NUCLEOTIDE SEQUENCE [LARGE SCALE GENOMIC DNA]</scope>
    <source>
        <strain evidence="9">cv. Fuhuasheng</strain>
        <tissue evidence="8">Leaves</tissue>
    </source>
</reference>
<evidence type="ECO:0000256" key="4">
    <source>
        <dbReference type="ARBA" id="ARBA00022833"/>
    </source>
</evidence>
<dbReference type="InterPro" id="IPR007527">
    <property type="entry name" value="Znf_SWIM"/>
</dbReference>
<organism evidence="8 9">
    <name type="scientific">Arachis hypogaea</name>
    <name type="common">Peanut</name>
    <dbReference type="NCBI Taxonomy" id="3818"/>
    <lineage>
        <taxon>Eukaryota</taxon>
        <taxon>Viridiplantae</taxon>
        <taxon>Streptophyta</taxon>
        <taxon>Embryophyta</taxon>
        <taxon>Tracheophyta</taxon>
        <taxon>Spermatophyta</taxon>
        <taxon>Magnoliopsida</taxon>
        <taxon>eudicotyledons</taxon>
        <taxon>Gunneridae</taxon>
        <taxon>Pentapetalae</taxon>
        <taxon>rosids</taxon>
        <taxon>fabids</taxon>
        <taxon>Fabales</taxon>
        <taxon>Fabaceae</taxon>
        <taxon>Papilionoideae</taxon>
        <taxon>50 kb inversion clade</taxon>
        <taxon>dalbergioids sensu lato</taxon>
        <taxon>Dalbergieae</taxon>
        <taxon>Pterocarpus clade</taxon>
        <taxon>Arachis</taxon>
    </lineage>
</organism>
<dbReference type="InterPro" id="IPR006564">
    <property type="entry name" value="Znf_PMZ"/>
</dbReference>
<evidence type="ECO:0000256" key="1">
    <source>
        <dbReference type="ARBA" id="ARBA00005889"/>
    </source>
</evidence>
<dbReference type="Pfam" id="PF03101">
    <property type="entry name" value="FAR1"/>
    <property type="match status" value="1"/>
</dbReference>
<keyword evidence="9" id="KW-1185">Reference proteome</keyword>
<gene>
    <name evidence="8" type="ORF">Ahy_A04g020951</name>
</gene>
<dbReference type="AlphaFoldDB" id="A0A445DJ66"/>
<evidence type="ECO:0000256" key="5">
    <source>
        <dbReference type="PROSITE-ProRule" id="PRU00325"/>
    </source>
</evidence>
<keyword evidence="4 6" id="KW-0862">Zinc</keyword>
<evidence type="ECO:0000313" key="9">
    <source>
        <dbReference type="Proteomes" id="UP000289738"/>
    </source>
</evidence>
<keyword evidence="2 6" id="KW-0479">Metal-binding</keyword>
<evidence type="ECO:0000256" key="3">
    <source>
        <dbReference type="ARBA" id="ARBA00022771"/>
    </source>
</evidence>
<evidence type="ECO:0000256" key="2">
    <source>
        <dbReference type="ARBA" id="ARBA00022723"/>
    </source>
</evidence>
<dbReference type="GO" id="GO:0008270">
    <property type="term" value="F:zinc ion binding"/>
    <property type="evidence" value="ECO:0007669"/>
    <property type="project" value="UniProtKB-UniRule"/>
</dbReference>
<feature type="domain" description="SWIM-type" evidence="7">
    <location>
        <begin position="317"/>
        <end position="353"/>
    </location>
</feature>
<dbReference type="Pfam" id="PF04434">
    <property type="entry name" value="SWIM"/>
    <property type="match status" value="1"/>
</dbReference>
<protein>
    <recommendedName>
        <fullName evidence="6">Protein FAR1-RELATED SEQUENCE</fullName>
    </recommendedName>
</protein>
<comment type="subcellular location">
    <subcellularLocation>
        <location evidence="6">Nucleus</location>
    </subcellularLocation>
</comment>
<evidence type="ECO:0000313" key="8">
    <source>
        <dbReference type="EMBL" id="RYR63156.1"/>
    </source>
</evidence>
<name>A0A445DJ66_ARAHY</name>
<keyword evidence="6" id="KW-0539">Nucleus</keyword>
<sequence>MVSKNTVWDRKAERRGGRGYVKWMRQEGKSVTETENTQMMAEVGDHNSNTTTCAAVLNSMEETAFCCEQLPEGECIEAQKEEDGSLVELDCRNGFSEGRKEFVTPAVGMEFESYDDAYNYYICYAKEVGFRVRVKNSWFKRNSREKYGAVLCCSSQGFKRIKDVNHMRKETRTGCPAMIRMRLMDSQRWRILEVTLEHNHMLGSKIHKSVKKMGTGTKKKSLLSSNAEVHTVKLYRALVIDAGGNSSAISNAREDRTLSEFCNRMYTRQMFLKFQFEVEEMYSCFGTTQLHVDGPVIIFLVKERVLCEGNRREIRDFEVLYSRTAGEVRCICSCFNFYGYLCRHALCVLNFNGVEEIPSRYILSRWKKDYKRLHIPDHNTGVPDDIDHSQWSNQLFRSALQVVEEGTVSVDHYNVALHAIEESLNKPPGAKSKRGAKL</sequence>